<sequence>MKQAGRFASRTFPMRDVISGAATVSRLMCGRLEVEFHITKQERYIVKSRPGHTTGSASKGLFC</sequence>
<evidence type="ECO:0000313" key="1">
    <source>
        <dbReference type="EMBL" id="CAD77796.1"/>
    </source>
</evidence>
<accession>Q7UI18</accession>
<evidence type="ECO:0000313" key="2">
    <source>
        <dbReference type="Proteomes" id="UP000001025"/>
    </source>
</evidence>
<dbReference type="HOGENOM" id="CLU_2882952_0_0_0"/>
<dbReference type="EMBL" id="BX294155">
    <property type="protein sequence ID" value="CAD77796.1"/>
    <property type="molecule type" value="Genomic_DNA"/>
</dbReference>
<protein>
    <submittedName>
        <fullName evidence="1">Uncharacterized protein</fullName>
    </submittedName>
</protein>
<name>Q7UI18_RHOBA</name>
<dbReference type="AlphaFoldDB" id="Q7UI18"/>
<dbReference type="EnsemblBacteria" id="CAD77796">
    <property type="protein sequence ID" value="CAD77796"/>
    <property type="gene ID" value="RB12814"/>
</dbReference>
<dbReference type="InParanoid" id="Q7UI18"/>
<proteinExistence type="predicted"/>
<dbReference type="Proteomes" id="UP000001025">
    <property type="component" value="Chromosome"/>
</dbReference>
<keyword evidence="2" id="KW-1185">Reference proteome</keyword>
<dbReference type="KEGG" id="rba:RB12814"/>
<dbReference type="STRING" id="243090.RB12814"/>
<gene>
    <name evidence="1" type="ordered locus">RB12814</name>
</gene>
<organism evidence="1 2">
    <name type="scientific">Rhodopirellula baltica (strain DSM 10527 / NCIMB 13988 / SH1)</name>
    <dbReference type="NCBI Taxonomy" id="243090"/>
    <lineage>
        <taxon>Bacteria</taxon>
        <taxon>Pseudomonadati</taxon>
        <taxon>Planctomycetota</taxon>
        <taxon>Planctomycetia</taxon>
        <taxon>Pirellulales</taxon>
        <taxon>Pirellulaceae</taxon>
        <taxon>Rhodopirellula</taxon>
    </lineage>
</organism>
<reference evidence="1 2" key="1">
    <citation type="journal article" date="2003" name="Proc. Natl. Acad. Sci. U.S.A.">
        <title>Complete genome sequence of the marine planctomycete Pirellula sp. strain 1.</title>
        <authorList>
            <person name="Gloeckner F.O."/>
            <person name="Kube M."/>
            <person name="Bauer M."/>
            <person name="Teeling H."/>
            <person name="Lombardot T."/>
            <person name="Ludwig W."/>
            <person name="Gade D."/>
            <person name="Beck A."/>
            <person name="Borzym K."/>
            <person name="Heitmann K."/>
            <person name="Rabus R."/>
            <person name="Schlesner H."/>
            <person name="Amann R."/>
            <person name="Reinhardt R."/>
        </authorList>
    </citation>
    <scope>NUCLEOTIDE SEQUENCE [LARGE SCALE GENOMIC DNA]</scope>
    <source>
        <strain evidence="2">DSM 10527 / NCIMB 13988 / SH1</strain>
    </source>
</reference>